<gene>
    <name evidence="2" type="ORF">BJ508DRAFT_415050</name>
</gene>
<organism evidence="2 3">
    <name type="scientific">Ascobolus immersus RN42</name>
    <dbReference type="NCBI Taxonomy" id="1160509"/>
    <lineage>
        <taxon>Eukaryota</taxon>
        <taxon>Fungi</taxon>
        <taxon>Dikarya</taxon>
        <taxon>Ascomycota</taxon>
        <taxon>Pezizomycotina</taxon>
        <taxon>Pezizomycetes</taxon>
        <taxon>Pezizales</taxon>
        <taxon>Ascobolaceae</taxon>
        <taxon>Ascobolus</taxon>
    </lineage>
</organism>
<dbReference type="Proteomes" id="UP000275078">
    <property type="component" value="Unassembled WGS sequence"/>
</dbReference>
<dbReference type="EMBL" id="ML119683">
    <property type="protein sequence ID" value="RPA81029.1"/>
    <property type="molecule type" value="Genomic_DNA"/>
</dbReference>
<sequence>MSAELALGIVPLVVSALEHYKQAADVVRAMRDHKEEFRELHVRLQAAMVRYRDSMELLLSPLALVEEEELDNYLDSDRILLLWKHSKTASQLDEAFGRTNSLNYRAQIDILLKKLKKLILDLKLSKEGKPLWLREDGTVDPHKQEKFFDRRWWVVRSGLKSKSFQSQARVIEEAVDRIYQLVESRSVVEQQRSSRRKPARIQKKVIEGRYLKRVTEAAGRLYTSLSTLWPVTCNTTSCNYVHTASLQIKDYMDETSHRKPASPTSNDELITVNLNILFLLDKAGEPSKWDWRAVSVENKRMLEDQHNLPSARVTTITSAASSNPRPRVRFATFAPTNDDAQRANPVVVEPLSSKKIKNLCRTLRQFAVNASSSTGGSRFCMGFLEAADSLHYLYPASIPVCCSTKGGTVTLRQLLNGGWPYSMNCQEKSTIAYHLANAVLQFHDTPWLRPDWTTEDVEFILDGSPSLNLAQPIISKDFNRCSQLESSKKPSQLVKNQAVFSLGLALLELYMGKPIEAMRIAEDLEETCGVQSSLTDYITASRLLSIVEAREPSNVSEAINNCIHINLLVSRRNDAMKSYSLENDDFRAAFFEGVVLPLQNNHELLKNVGG</sequence>
<dbReference type="InterPro" id="IPR056002">
    <property type="entry name" value="DUF7580"/>
</dbReference>
<evidence type="ECO:0000313" key="3">
    <source>
        <dbReference type="Proteomes" id="UP000275078"/>
    </source>
</evidence>
<dbReference type="PANTHER" id="PTHR35186:SF4">
    <property type="entry name" value="PRION-INHIBITION AND PROPAGATION HELO DOMAIN-CONTAINING PROTEIN"/>
    <property type="match status" value="1"/>
</dbReference>
<name>A0A3N4I4P9_ASCIM</name>
<proteinExistence type="predicted"/>
<accession>A0A3N4I4P9</accession>
<feature type="domain" description="DUF7580" evidence="1">
    <location>
        <begin position="212"/>
        <end position="601"/>
    </location>
</feature>
<dbReference type="STRING" id="1160509.A0A3N4I4P9"/>
<evidence type="ECO:0000259" key="1">
    <source>
        <dbReference type="Pfam" id="PF24476"/>
    </source>
</evidence>
<dbReference type="Pfam" id="PF24476">
    <property type="entry name" value="DUF7580"/>
    <property type="match status" value="1"/>
</dbReference>
<protein>
    <recommendedName>
        <fullName evidence="1">DUF7580 domain-containing protein</fullName>
    </recommendedName>
</protein>
<dbReference type="OrthoDB" id="3565018at2759"/>
<keyword evidence="3" id="KW-1185">Reference proteome</keyword>
<evidence type="ECO:0000313" key="2">
    <source>
        <dbReference type="EMBL" id="RPA81029.1"/>
    </source>
</evidence>
<dbReference type="PANTHER" id="PTHR35186">
    <property type="entry name" value="ANK_REP_REGION DOMAIN-CONTAINING PROTEIN"/>
    <property type="match status" value="1"/>
</dbReference>
<dbReference type="AlphaFoldDB" id="A0A3N4I4P9"/>
<reference evidence="2 3" key="1">
    <citation type="journal article" date="2018" name="Nat. Ecol. Evol.">
        <title>Pezizomycetes genomes reveal the molecular basis of ectomycorrhizal truffle lifestyle.</title>
        <authorList>
            <person name="Murat C."/>
            <person name="Payen T."/>
            <person name="Noel B."/>
            <person name="Kuo A."/>
            <person name="Morin E."/>
            <person name="Chen J."/>
            <person name="Kohler A."/>
            <person name="Krizsan K."/>
            <person name="Balestrini R."/>
            <person name="Da Silva C."/>
            <person name="Montanini B."/>
            <person name="Hainaut M."/>
            <person name="Levati E."/>
            <person name="Barry K.W."/>
            <person name="Belfiori B."/>
            <person name="Cichocki N."/>
            <person name="Clum A."/>
            <person name="Dockter R.B."/>
            <person name="Fauchery L."/>
            <person name="Guy J."/>
            <person name="Iotti M."/>
            <person name="Le Tacon F."/>
            <person name="Lindquist E.A."/>
            <person name="Lipzen A."/>
            <person name="Malagnac F."/>
            <person name="Mello A."/>
            <person name="Molinier V."/>
            <person name="Miyauchi S."/>
            <person name="Poulain J."/>
            <person name="Riccioni C."/>
            <person name="Rubini A."/>
            <person name="Sitrit Y."/>
            <person name="Splivallo R."/>
            <person name="Traeger S."/>
            <person name="Wang M."/>
            <person name="Zifcakova L."/>
            <person name="Wipf D."/>
            <person name="Zambonelli A."/>
            <person name="Paolocci F."/>
            <person name="Nowrousian M."/>
            <person name="Ottonello S."/>
            <person name="Baldrian P."/>
            <person name="Spatafora J.W."/>
            <person name="Henrissat B."/>
            <person name="Nagy L.G."/>
            <person name="Aury J.M."/>
            <person name="Wincker P."/>
            <person name="Grigoriev I.V."/>
            <person name="Bonfante P."/>
            <person name="Martin F.M."/>
        </authorList>
    </citation>
    <scope>NUCLEOTIDE SEQUENCE [LARGE SCALE GENOMIC DNA]</scope>
    <source>
        <strain evidence="2 3">RN42</strain>
    </source>
</reference>